<gene>
    <name evidence="1" type="ORF">XENORESO_015908</name>
</gene>
<proteinExistence type="predicted"/>
<evidence type="ECO:0000313" key="2">
    <source>
        <dbReference type="Proteomes" id="UP001444071"/>
    </source>
</evidence>
<reference evidence="1 2" key="1">
    <citation type="submission" date="2021-06" db="EMBL/GenBank/DDBJ databases">
        <authorList>
            <person name="Palmer J.M."/>
        </authorList>
    </citation>
    <scope>NUCLEOTIDE SEQUENCE [LARGE SCALE GENOMIC DNA]</scope>
    <source>
        <strain evidence="1 2">XR_2019</strain>
        <tissue evidence="1">Muscle</tissue>
    </source>
</reference>
<keyword evidence="2" id="KW-1185">Reference proteome</keyword>
<protein>
    <submittedName>
        <fullName evidence="1">Uncharacterized protein</fullName>
    </submittedName>
</protein>
<accession>A0ABV0VX51</accession>
<sequence>MLLKKDSGDKESAGFVFFLVQWSHKCVGQVFSVPKCQLRRLTSTLFGLKIAFKCSAHFMRSGGGQTSLKHLSIVQREKKTPAKLISLIPLQLLFYFLLDLG</sequence>
<organism evidence="1 2">
    <name type="scientific">Xenotaenia resolanae</name>
    <dbReference type="NCBI Taxonomy" id="208358"/>
    <lineage>
        <taxon>Eukaryota</taxon>
        <taxon>Metazoa</taxon>
        <taxon>Chordata</taxon>
        <taxon>Craniata</taxon>
        <taxon>Vertebrata</taxon>
        <taxon>Euteleostomi</taxon>
        <taxon>Actinopterygii</taxon>
        <taxon>Neopterygii</taxon>
        <taxon>Teleostei</taxon>
        <taxon>Neoteleostei</taxon>
        <taxon>Acanthomorphata</taxon>
        <taxon>Ovalentaria</taxon>
        <taxon>Atherinomorphae</taxon>
        <taxon>Cyprinodontiformes</taxon>
        <taxon>Goodeidae</taxon>
        <taxon>Xenotaenia</taxon>
    </lineage>
</organism>
<dbReference type="EMBL" id="JAHRIM010015199">
    <property type="protein sequence ID" value="MEQ2261796.1"/>
    <property type="molecule type" value="Genomic_DNA"/>
</dbReference>
<comment type="caution">
    <text evidence="1">The sequence shown here is derived from an EMBL/GenBank/DDBJ whole genome shotgun (WGS) entry which is preliminary data.</text>
</comment>
<evidence type="ECO:0000313" key="1">
    <source>
        <dbReference type="EMBL" id="MEQ2261796.1"/>
    </source>
</evidence>
<name>A0ABV0VX51_9TELE</name>
<dbReference type="Proteomes" id="UP001444071">
    <property type="component" value="Unassembled WGS sequence"/>
</dbReference>